<evidence type="ECO:0008006" key="3">
    <source>
        <dbReference type="Google" id="ProtNLM"/>
    </source>
</evidence>
<dbReference type="EMBL" id="BTSY01000006">
    <property type="protein sequence ID" value="GMT33869.1"/>
    <property type="molecule type" value="Genomic_DNA"/>
</dbReference>
<evidence type="ECO:0000313" key="1">
    <source>
        <dbReference type="EMBL" id="GMT33869.1"/>
    </source>
</evidence>
<protein>
    <recommendedName>
        <fullName evidence="3">Sushi domain-containing protein</fullName>
    </recommendedName>
</protein>
<proteinExistence type="predicted"/>
<dbReference type="AlphaFoldDB" id="A0AAV5WT51"/>
<accession>A0AAV5WT51</accession>
<feature type="non-terminal residue" evidence="1">
    <location>
        <position position="72"/>
    </location>
</feature>
<reference evidence="1" key="1">
    <citation type="submission" date="2023-10" db="EMBL/GenBank/DDBJ databases">
        <title>Genome assembly of Pristionchus species.</title>
        <authorList>
            <person name="Yoshida K."/>
            <person name="Sommer R.J."/>
        </authorList>
    </citation>
    <scope>NUCLEOTIDE SEQUENCE</scope>
    <source>
        <strain evidence="1">RS5133</strain>
    </source>
</reference>
<name>A0AAV5WT51_9BILA</name>
<gene>
    <name evidence="1" type="ORF">PFISCL1PPCAC_25166</name>
</gene>
<organism evidence="1 2">
    <name type="scientific">Pristionchus fissidentatus</name>
    <dbReference type="NCBI Taxonomy" id="1538716"/>
    <lineage>
        <taxon>Eukaryota</taxon>
        <taxon>Metazoa</taxon>
        <taxon>Ecdysozoa</taxon>
        <taxon>Nematoda</taxon>
        <taxon>Chromadorea</taxon>
        <taxon>Rhabditida</taxon>
        <taxon>Rhabditina</taxon>
        <taxon>Diplogasteromorpha</taxon>
        <taxon>Diplogasteroidea</taxon>
        <taxon>Neodiplogasteridae</taxon>
        <taxon>Pristionchus</taxon>
    </lineage>
</organism>
<evidence type="ECO:0000313" key="2">
    <source>
        <dbReference type="Proteomes" id="UP001432322"/>
    </source>
</evidence>
<feature type="non-terminal residue" evidence="1">
    <location>
        <position position="1"/>
    </location>
</feature>
<dbReference type="Proteomes" id="UP001432322">
    <property type="component" value="Unassembled WGS sequence"/>
</dbReference>
<sequence length="72" mass="7964">INQADFSAYCAVEISKTCKNNLNCSTTQNCPTFTAGTATHNAKLECKDGKWLINKEYFVGIQAICKEDETKP</sequence>
<comment type="caution">
    <text evidence="1">The sequence shown here is derived from an EMBL/GenBank/DDBJ whole genome shotgun (WGS) entry which is preliminary data.</text>
</comment>
<keyword evidence="2" id="KW-1185">Reference proteome</keyword>